<proteinExistence type="predicted"/>
<gene>
    <name evidence="2" type="ORF">B0A64_00285</name>
</gene>
<reference evidence="2 3" key="1">
    <citation type="submission" date="2016-11" db="EMBL/GenBank/DDBJ databases">
        <title>Whole genomes of Flavobacteriaceae.</title>
        <authorList>
            <person name="Stine C."/>
            <person name="Li C."/>
            <person name="Tadesse D."/>
        </authorList>
    </citation>
    <scope>NUCLEOTIDE SEQUENCE [LARGE SCALE GENOMIC DNA]</scope>
    <source>
        <strain evidence="2 3">DSM 24704</strain>
    </source>
</reference>
<dbReference type="EMBL" id="MUGS01000001">
    <property type="protein sequence ID" value="OXG09701.1"/>
    <property type="molecule type" value="Genomic_DNA"/>
</dbReference>
<dbReference type="InterPro" id="IPR054191">
    <property type="entry name" value="DUF6896"/>
</dbReference>
<evidence type="ECO:0000313" key="3">
    <source>
        <dbReference type="Proteomes" id="UP000214684"/>
    </source>
</evidence>
<evidence type="ECO:0000313" key="2">
    <source>
        <dbReference type="EMBL" id="OXG09701.1"/>
    </source>
</evidence>
<dbReference type="OrthoDB" id="709560at2"/>
<name>A0A227PIF6_9FLAO</name>
<sequence length="161" mass="19063">MKNNLYSVSIMNLREIMIEKILSDYINFIRGFETLLKKKYNSDKNPCLFSSAFFERKGVIDGIEYWFHGSGCAAAKEGVIYEYDITVNEIKFSQWKFSEFIRTHPEYQKLNYTPEFIEYELYQLIHKGILDWVIIEGIEGTPFGCVFKSYIVIQETYFSMD</sequence>
<keyword evidence="3" id="KW-1185">Reference proteome</keyword>
<dbReference type="Pfam" id="PF21837">
    <property type="entry name" value="DUF6896"/>
    <property type="match status" value="1"/>
</dbReference>
<dbReference type="AlphaFoldDB" id="A0A227PIF6"/>
<organism evidence="2 3">
    <name type="scientific">Flavobacterium araucananum</name>
    <dbReference type="NCBI Taxonomy" id="946678"/>
    <lineage>
        <taxon>Bacteria</taxon>
        <taxon>Pseudomonadati</taxon>
        <taxon>Bacteroidota</taxon>
        <taxon>Flavobacteriia</taxon>
        <taxon>Flavobacteriales</taxon>
        <taxon>Flavobacteriaceae</taxon>
        <taxon>Flavobacterium</taxon>
    </lineage>
</organism>
<protein>
    <recommendedName>
        <fullName evidence="1">DUF6896 domain-containing protein</fullName>
    </recommendedName>
</protein>
<comment type="caution">
    <text evidence="2">The sequence shown here is derived from an EMBL/GenBank/DDBJ whole genome shotgun (WGS) entry which is preliminary data.</text>
</comment>
<accession>A0A227PIF6</accession>
<dbReference type="Proteomes" id="UP000214684">
    <property type="component" value="Unassembled WGS sequence"/>
</dbReference>
<feature type="domain" description="DUF6896" evidence="1">
    <location>
        <begin position="19"/>
        <end position="133"/>
    </location>
</feature>
<dbReference type="RefSeq" id="WP_089477558.1">
    <property type="nucleotide sequence ID" value="NZ_MUGS01000001.1"/>
</dbReference>
<evidence type="ECO:0000259" key="1">
    <source>
        <dbReference type="Pfam" id="PF21837"/>
    </source>
</evidence>